<dbReference type="EMBL" id="LLXL01000343">
    <property type="protein sequence ID" value="PKK73848.1"/>
    <property type="molecule type" value="Genomic_DNA"/>
</dbReference>
<name>A0A2N1NIZ8_9GLOM</name>
<sequence length="569" mass="66133">MEEYVKILQEMILDDFTVIKFFRRMDCAFSQKDQAKECLREALKILASKDDECSRKAKNLLGNFDNYTNSYSVEDFWNGLKVREERGKTRADKLLLEEKKEQHLCLIDSNVITEHNQSSNRLTLESSLESSESDVSVTSKQNRYTLRRKRSLDIDEEQIMKKVNRSDDTTPCPRSPDLYLPRNNSGNDEPVDIIVISDDEPTDDKATNDEATDDEATDDEATDDKAKDYRISFNFDELERQLGIESKDQWKVGNIDVTEKFRQYQHDLLHDVKYGIKVLTWKDTFDVLALGSIIVLDWPCPYNVFSSDEWLAITNNNPFKLTEPVLNNNLTLLLYDATSKASLGLTTNFRNTNYNDRHSQLAKRIFCDLVDDVPIITPRRTSEDEHRFQFLDPFLKPIFGGPYKNYNLRFNRIVYGTQKRPDFFCIVDEVPILNSEVKPIGYTRLQKDKDYIKVNLRAKKTINILIKDGGVTDQTAFFINMGKTVESFIMDLEYEGIYRSWPFLKSDLVIDRQTLPLLTSTFSHFVALEKHVNSLARDYKGRPRSSIPVKKDKFIRDLPDSPQLKRLLK</sequence>
<accession>A0A2N1NIZ8</accession>
<comment type="caution">
    <text evidence="2">The sequence shown here is derived from an EMBL/GenBank/DDBJ whole genome shotgun (WGS) entry which is preliminary data.</text>
</comment>
<dbReference type="AlphaFoldDB" id="A0A2N1NIZ8"/>
<reference evidence="2 3" key="2">
    <citation type="submission" date="2017-10" db="EMBL/GenBank/DDBJ databases">
        <title>Extensive intraspecific genome diversity in a model arbuscular mycorrhizal fungus.</title>
        <authorList>
            <person name="Chen E.C.H."/>
            <person name="Morin E."/>
            <person name="Baudet D."/>
            <person name="Noel J."/>
            <person name="Ndikumana S."/>
            <person name="Charron P."/>
            <person name="St-Onge C."/>
            <person name="Giorgi J."/>
            <person name="Grigoriev I.V."/>
            <person name="Roux C."/>
            <person name="Martin F.M."/>
            <person name="Corradi N."/>
        </authorList>
    </citation>
    <scope>NUCLEOTIDE SEQUENCE [LARGE SCALE GENOMIC DNA]</scope>
    <source>
        <strain evidence="2 3">C2</strain>
    </source>
</reference>
<proteinExistence type="predicted"/>
<gene>
    <name evidence="2" type="ORF">RhiirC2_775535</name>
</gene>
<reference evidence="2 3" key="1">
    <citation type="submission" date="2016-04" db="EMBL/GenBank/DDBJ databases">
        <title>Genome analyses suggest a sexual origin of heterokaryosis in a supposedly ancient asexual fungus.</title>
        <authorList>
            <person name="Ropars J."/>
            <person name="Sedzielewska K."/>
            <person name="Noel J."/>
            <person name="Charron P."/>
            <person name="Farinelli L."/>
            <person name="Marton T."/>
            <person name="Kruger M."/>
            <person name="Pelin A."/>
            <person name="Brachmann A."/>
            <person name="Corradi N."/>
        </authorList>
    </citation>
    <scope>NUCLEOTIDE SEQUENCE [LARGE SCALE GENOMIC DNA]</scope>
    <source>
        <strain evidence="2 3">C2</strain>
    </source>
</reference>
<protein>
    <submittedName>
        <fullName evidence="2">Uncharacterized protein</fullName>
    </submittedName>
</protein>
<evidence type="ECO:0000313" key="3">
    <source>
        <dbReference type="Proteomes" id="UP000233469"/>
    </source>
</evidence>
<dbReference type="VEuPathDB" id="FungiDB:RhiirA1_497471"/>
<feature type="region of interest" description="Disordered" evidence="1">
    <location>
        <begin position="117"/>
        <end position="142"/>
    </location>
</feature>
<organism evidence="2 3">
    <name type="scientific">Rhizophagus irregularis</name>
    <dbReference type="NCBI Taxonomy" id="588596"/>
    <lineage>
        <taxon>Eukaryota</taxon>
        <taxon>Fungi</taxon>
        <taxon>Fungi incertae sedis</taxon>
        <taxon>Mucoromycota</taxon>
        <taxon>Glomeromycotina</taxon>
        <taxon>Glomeromycetes</taxon>
        <taxon>Glomerales</taxon>
        <taxon>Glomeraceae</taxon>
        <taxon>Rhizophagus</taxon>
    </lineage>
</organism>
<feature type="compositionally biased region" description="Basic and acidic residues" evidence="1">
    <location>
        <begin position="158"/>
        <end position="168"/>
    </location>
</feature>
<feature type="compositionally biased region" description="Acidic residues" evidence="1">
    <location>
        <begin position="210"/>
        <end position="222"/>
    </location>
</feature>
<feature type="region of interest" description="Disordered" evidence="1">
    <location>
        <begin position="157"/>
        <end position="223"/>
    </location>
</feature>
<dbReference type="VEuPathDB" id="FungiDB:RhiirFUN_007262"/>
<evidence type="ECO:0000256" key="1">
    <source>
        <dbReference type="SAM" id="MobiDB-lite"/>
    </source>
</evidence>
<dbReference type="Proteomes" id="UP000233469">
    <property type="component" value="Unassembled WGS sequence"/>
</dbReference>
<dbReference type="VEuPathDB" id="FungiDB:FUN_024715"/>
<evidence type="ECO:0000313" key="2">
    <source>
        <dbReference type="EMBL" id="PKK73848.1"/>
    </source>
</evidence>
<feature type="compositionally biased region" description="Low complexity" evidence="1">
    <location>
        <begin position="118"/>
        <end position="139"/>
    </location>
</feature>